<dbReference type="InterPro" id="IPR016160">
    <property type="entry name" value="Ald_DH_CS_CYS"/>
</dbReference>
<dbReference type="EMBL" id="LNYI01000045">
    <property type="protein sequence ID" value="KTD20206.1"/>
    <property type="molecule type" value="Genomic_DNA"/>
</dbReference>
<dbReference type="InterPro" id="IPR015590">
    <property type="entry name" value="Aldehyde_DH_dom"/>
</dbReference>
<dbReference type="PANTHER" id="PTHR11699">
    <property type="entry name" value="ALDEHYDE DEHYDROGENASE-RELATED"/>
    <property type="match status" value="1"/>
</dbReference>
<name>A0A0W0VJC1_9GAMM</name>
<keyword evidence="7" id="KW-1185">Reference proteome</keyword>
<evidence type="ECO:0000313" key="7">
    <source>
        <dbReference type="Proteomes" id="UP000054869"/>
    </source>
</evidence>
<dbReference type="STRING" id="45067.Llan_1967"/>
<evidence type="ECO:0000313" key="6">
    <source>
        <dbReference type="EMBL" id="KTD20206.1"/>
    </source>
</evidence>
<dbReference type="InterPro" id="IPR029510">
    <property type="entry name" value="Ald_DH_CS_GLU"/>
</dbReference>
<feature type="active site" evidence="3">
    <location>
        <position position="231"/>
    </location>
</feature>
<dbReference type="eggNOG" id="COG1012">
    <property type="taxonomic scope" value="Bacteria"/>
</dbReference>
<sequence length="468" mass="51482">MNDKLRSYSPIDNSLYVERPWATQAEIQAALTKARIAQRRWRGTSFPEREKFCTAAIDALVANKEVIAQEICWQMGRPIRYTPGEISGLEERARYMIATARNALKSLSLPEKAGFLRYIKHEPLGVTLVIAPWNYPYLTAVNAIIPAIMAGNVVLLKHSTQTPLVAERFAQAFALAELPEGVFQYLHLTHADTEKIIQSPQINHVAFTGSVGGGEMVERAAVGRFLHIGLELGGKDPAYVRADADIDHAVETVIDGAFFNSGQSCCGIERIYVHQDIYQTFLNKAVALVSRYKLGRPDDPETTLGPLVRASAAEFVREQIKEAVAQGAVAHIESQDFPMDRPGSAYLAPQILTQVNHQMRVMTEESFGPVVGIMAVANDDEAVTLMNDSAYGLTAAVFTKDIDAGITIGEQLDTGTFFINRCDYLDPALAWTGVKNSGRGCTLSSLGYESLTRPKSFHIRTVVERSFA</sequence>
<dbReference type="InterPro" id="IPR016163">
    <property type="entry name" value="Ald_DH_C"/>
</dbReference>
<dbReference type="FunFam" id="3.40.309.10:FF:000009">
    <property type="entry name" value="Aldehyde dehydrogenase A"/>
    <property type="match status" value="1"/>
</dbReference>
<dbReference type="EC" id="1.2.1.3" evidence="6"/>
<keyword evidence="2 4" id="KW-0560">Oxidoreductase</keyword>
<evidence type="ECO:0000256" key="3">
    <source>
        <dbReference type="PROSITE-ProRule" id="PRU10007"/>
    </source>
</evidence>
<dbReference type="PATRIC" id="fig|45067.4.peg.2059"/>
<comment type="similarity">
    <text evidence="1 4">Belongs to the aldehyde dehydrogenase family.</text>
</comment>
<dbReference type="InterPro" id="IPR016162">
    <property type="entry name" value="Ald_DH_N"/>
</dbReference>
<dbReference type="Pfam" id="PF00171">
    <property type="entry name" value="Aldedh"/>
    <property type="match status" value="1"/>
</dbReference>
<dbReference type="AlphaFoldDB" id="A0A0W0VJC1"/>
<evidence type="ECO:0000256" key="1">
    <source>
        <dbReference type="ARBA" id="ARBA00009986"/>
    </source>
</evidence>
<proteinExistence type="inferred from homology"/>
<evidence type="ECO:0000256" key="2">
    <source>
        <dbReference type="ARBA" id="ARBA00023002"/>
    </source>
</evidence>
<comment type="caution">
    <text evidence="6">The sequence shown here is derived from an EMBL/GenBank/DDBJ whole genome shotgun (WGS) entry which is preliminary data.</text>
</comment>
<dbReference type="RefSeq" id="WP_028373995.1">
    <property type="nucleotide sequence ID" value="NZ_CAAAJD010000037.1"/>
</dbReference>
<evidence type="ECO:0000256" key="4">
    <source>
        <dbReference type="RuleBase" id="RU003345"/>
    </source>
</evidence>
<dbReference type="CDD" id="cd07102">
    <property type="entry name" value="ALDH_EDX86601"/>
    <property type="match status" value="1"/>
</dbReference>
<dbReference type="Gene3D" id="3.40.605.10">
    <property type="entry name" value="Aldehyde Dehydrogenase, Chain A, domain 1"/>
    <property type="match status" value="1"/>
</dbReference>
<dbReference type="SUPFAM" id="SSF53720">
    <property type="entry name" value="ALDH-like"/>
    <property type="match status" value="1"/>
</dbReference>
<dbReference type="Gene3D" id="3.40.309.10">
    <property type="entry name" value="Aldehyde Dehydrogenase, Chain A, domain 2"/>
    <property type="match status" value="1"/>
</dbReference>
<gene>
    <name evidence="6" type="ORF">Llan_1967</name>
</gene>
<feature type="domain" description="Aldehyde dehydrogenase" evidence="5">
    <location>
        <begin position="4"/>
        <end position="456"/>
    </location>
</feature>
<protein>
    <submittedName>
        <fullName evidence="6">Aldehyde dehydrogenase</fullName>
        <ecNumber evidence="6">1.2.1.3</ecNumber>
    </submittedName>
</protein>
<dbReference type="OrthoDB" id="9812625at2"/>
<organism evidence="6 7">
    <name type="scientific">Legionella lansingensis</name>
    <dbReference type="NCBI Taxonomy" id="45067"/>
    <lineage>
        <taxon>Bacteria</taxon>
        <taxon>Pseudomonadati</taxon>
        <taxon>Pseudomonadota</taxon>
        <taxon>Gammaproteobacteria</taxon>
        <taxon>Legionellales</taxon>
        <taxon>Legionellaceae</taxon>
        <taxon>Legionella</taxon>
    </lineage>
</organism>
<evidence type="ECO:0000259" key="5">
    <source>
        <dbReference type="Pfam" id="PF00171"/>
    </source>
</evidence>
<dbReference type="PROSITE" id="PS00070">
    <property type="entry name" value="ALDEHYDE_DEHYDR_CYS"/>
    <property type="match status" value="1"/>
</dbReference>
<accession>A0A0W0VJC1</accession>
<reference evidence="6 7" key="1">
    <citation type="submission" date="2015-11" db="EMBL/GenBank/DDBJ databases">
        <title>Genomic analysis of 38 Legionella species identifies large and diverse effector repertoires.</title>
        <authorList>
            <person name="Burstein D."/>
            <person name="Amaro F."/>
            <person name="Zusman T."/>
            <person name="Lifshitz Z."/>
            <person name="Cohen O."/>
            <person name="Gilbert J.A."/>
            <person name="Pupko T."/>
            <person name="Shuman H.A."/>
            <person name="Segal G."/>
        </authorList>
    </citation>
    <scope>NUCLEOTIDE SEQUENCE [LARGE SCALE GENOMIC DNA]</scope>
    <source>
        <strain evidence="6 7">ATCC 49751</strain>
    </source>
</reference>
<dbReference type="Proteomes" id="UP000054869">
    <property type="component" value="Unassembled WGS sequence"/>
</dbReference>
<dbReference type="PROSITE" id="PS00687">
    <property type="entry name" value="ALDEHYDE_DEHYDR_GLU"/>
    <property type="match status" value="1"/>
</dbReference>
<dbReference type="InterPro" id="IPR016161">
    <property type="entry name" value="Ald_DH/histidinol_DH"/>
</dbReference>
<dbReference type="GO" id="GO:0004029">
    <property type="term" value="F:aldehyde dehydrogenase (NAD+) activity"/>
    <property type="evidence" value="ECO:0007669"/>
    <property type="project" value="UniProtKB-EC"/>
</dbReference>